<evidence type="ECO:0000256" key="2">
    <source>
        <dbReference type="ARBA" id="ARBA00010072"/>
    </source>
</evidence>
<protein>
    <submittedName>
        <fullName evidence="11">Polar amino acid ABC transporter inner membrane subunit</fullName>
    </submittedName>
</protein>
<comment type="subcellular location">
    <subcellularLocation>
        <location evidence="1">Cell inner membrane</location>
        <topology evidence="1">Multi-pass membrane protein</topology>
    </subcellularLocation>
    <subcellularLocation>
        <location evidence="9">Cell membrane</location>
        <topology evidence="9">Multi-pass membrane protein</topology>
    </subcellularLocation>
</comment>
<keyword evidence="4" id="KW-1003">Cell membrane</keyword>
<dbReference type="GO" id="GO:0022857">
    <property type="term" value="F:transmembrane transporter activity"/>
    <property type="evidence" value="ECO:0007669"/>
    <property type="project" value="InterPro"/>
</dbReference>
<dbReference type="RefSeq" id="WP_061147901.1">
    <property type="nucleotide sequence ID" value="NZ_FCOM02000013.1"/>
</dbReference>
<gene>
    <name evidence="11" type="ORF">AWB74_03396</name>
</gene>
<keyword evidence="3 9" id="KW-0813">Transport</keyword>
<dbReference type="Gene3D" id="1.10.3720.10">
    <property type="entry name" value="MetI-like"/>
    <property type="match status" value="1"/>
</dbReference>
<dbReference type="GO" id="GO:0043190">
    <property type="term" value="C:ATP-binding cassette (ABC) transporter complex"/>
    <property type="evidence" value="ECO:0007669"/>
    <property type="project" value="InterPro"/>
</dbReference>
<dbReference type="Proteomes" id="UP000055019">
    <property type="component" value="Unassembled WGS sequence"/>
</dbReference>
<evidence type="ECO:0000256" key="5">
    <source>
        <dbReference type="ARBA" id="ARBA00022519"/>
    </source>
</evidence>
<dbReference type="InterPro" id="IPR051613">
    <property type="entry name" value="ABC_transp_permease_HisMQ"/>
</dbReference>
<name>A0A158J629_9BURK</name>
<comment type="similarity">
    <text evidence="2">Belongs to the binding-protein-dependent transport system permease family. HisMQ subfamily.</text>
</comment>
<comment type="caution">
    <text evidence="11">The sequence shown here is derived from an EMBL/GenBank/DDBJ whole genome shotgun (WGS) entry which is preliminary data.</text>
</comment>
<evidence type="ECO:0000256" key="7">
    <source>
        <dbReference type="ARBA" id="ARBA00022989"/>
    </source>
</evidence>
<feature type="transmembrane region" description="Helical" evidence="9">
    <location>
        <begin position="127"/>
        <end position="147"/>
    </location>
</feature>
<organism evidence="11 12">
    <name type="scientific">Caballeronia arvi</name>
    <dbReference type="NCBI Taxonomy" id="1777135"/>
    <lineage>
        <taxon>Bacteria</taxon>
        <taxon>Pseudomonadati</taxon>
        <taxon>Pseudomonadota</taxon>
        <taxon>Betaproteobacteria</taxon>
        <taxon>Burkholderiales</taxon>
        <taxon>Burkholderiaceae</taxon>
        <taxon>Caballeronia</taxon>
    </lineage>
</organism>
<keyword evidence="5" id="KW-0997">Cell inner membrane</keyword>
<dbReference type="PANTHER" id="PTHR30133:SF2">
    <property type="entry name" value="ARGININE ABC TRANSPORTER PERMEASE PROTEIN ARTQ"/>
    <property type="match status" value="1"/>
</dbReference>
<evidence type="ECO:0000313" key="12">
    <source>
        <dbReference type="Proteomes" id="UP000055019"/>
    </source>
</evidence>
<evidence type="ECO:0000259" key="10">
    <source>
        <dbReference type="PROSITE" id="PS50928"/>
    </source>
</evidence>
<dbReference type="InterPro" id="IPR035906">
    <property type="entry name" value="MetI-like_sf"/>
</dbReference>
<dbReference type="AlphaFoldDB" id="A0A158J629"/>
<feature type="domain" description="ABC transmembrane type-1" evidence="10">
    <location>
        <begin position="17"/>
        <end position="212"/>
    </location>
</feature>
<evidence type="ECO:0000256" key="1">
    <source>
        <dbReference type="ARBA" id="ARBA00004429"/>
    </source>
</evidence>
<feature type="transmembrane region" description="Helical" evidence="9">
    <location>
        <begin position="191"/>
        <end position="209"/>
    </location>
</feature>
<dbReference type="OrthoDB" id="7026155at2"/>
<dbReference type="EMBL" id="FCOM02000013">
    <property type="protein sequence ID" value="SAL63893.1"/>
    <property type="molecule type" value="Genomic_DNA"/>
</dbReference>
<dbReference type="InterPro" id="IPR010065">
    <property type="entry name" value="AA_ABC_transptr_permease_3TM"/>
</dbReference>
<dbReference type="InterPro" id="IPR000515">
    <property type="entry name" value="MetI-like"/>
</dbReference>
<evidence type="ECO:0000256" key="6">
    <source>
        <dbReference type="ARBA" id="ARBA00022692"/>
    </source>
</evidence>
<dbReference type="SUPFAM" id="SSF161098">
    <property type="entry name" value="MetI-like"/>
    <property type="match status" value="1"/>
</dbReference>
<keyword evidence="7 9" id="KW-1133">Transmembrane helix</keyword>
<keyword evidence="12" id="KW-1185">Reference proteome</keyword>
<dbReference type="PANTHER" id="PTHR30133">
    <property type="entry name" value="CATIONIC AMINO ACID TRANSPORTER, MEMBRANE COMPONENT"/>
    <property type="match status" value="1"/>
</dbReference>
<keyword evidence="6 9" id="KW-0812">Transmembrane</keyword>
<dbReference type="Pfam" id="PF00528">
    <property type="entry name" value="BPD_transp_1"/>
    <property type="match status" value="1"/>
</dbReference>
<dbReference type="NCBIfam" id="TIGR01726">
    <property type="entry name" value="HEQRo_perm_3TM"/>
    <property type="match status" value="1"/>
</dbReference>
<evidence type="ECO:0000256" key="3">
    <source>
        <dbReference type="ARBA" id="ARBA00022448"/>
    </source>
</evidence>
<accession>A0A158J629</accession>
<feature type="transmembrane region" description="Helical" evidence="9">
    <location>
        <begin position="12"/>
        <end position="41"/>
    </location>
</feature>
<keyword evidence="8 9" id="KW-0472">Membrane</keyword>
<evidence type="ECO:0000256" key="4">
    <source>
        <dbReference type="ARBA" id="ARBA00022475"/>
    </source>
</evidence>
<evidence type="ECO:0000313" key="11">
    <source>
        <dbReference type="EMBL" id="SAL63893.1"/>
    </source>
</evidence>
<evidence type="ECO:0000256" key="8">
    <source>
        <dbReference type="ARBA" id="ARBA00023136"/>
    </source>
</evidence>
<reference evidence="11" key="1">
    <citation type="submission" date="2016-01" db="EMBL/GenBank/DDBJ databases">
        <authorList>
            <person name="Peeters C."/>
        </authorList>
    </citation>
    <scope>NUCLEOTIDE SEQUENCE [LARGE SCALE GENOMIC DNA]</scope>
    <source>
        <strain evidence="11">LMG 29317</strain>
    </source>
</reference>
<evidence type="ECO:0000256" key="9">
    <source>
        <dbReference type="RuleBase" id="RU363032"/>
    </source>
</evidence>
<dbReference type="PROSITE" id="PS50928">
    <property type="entry name" value="ABC_TM1"/>
    <property type="match status" value="1"/>
</dbReference>
<dbReference type="CDD" id="cd06261">
    <property type="entry name" value="TM_PBP2"/>
    <property type="match status" value="1"/>
</dbReference>
<sequence>MSSFTLNGYGGLILLGAVTTLLVALAATAIGSLIGVLMAAAKLSPSNVLRHIAGAYTTTIRGVPDLLVIFLVYYGGSSTLSHVLGRPIEINAFTAGAVSLGLVFGAYATEIFRGAILEVPRGQTEAAAALGLSGAGVFAHVIAPQAWRLALPAFGNQLTVLLKETALVSLVGLEDLMRRTGFAVEGTNRPFFFYLVAGILYFILSYAMTNAFSMARRKTATTLAR</sequence>
<feature type="transmembrane region" description="Helical" evidence="9">
    <location>
        <begin position="88"/>
        <end position="107"/>
    </location>
</feature>
<proteinExistence type="inferred from homology"/>